<evidence type="ECO:0000313" key="1">
    <source>
        <dbReference type="EMBL" id="MBU2788633.1"/>
    </source>
</evidence>
<comment type="caution">
    <text evidence="1">The sequence shown here is derived from an EMBL/GenBank/DDBJ whole genome shotgun (WGS) entry which is preliminary data.</text>
</comment>
<name>A0AAE2YRG9_9PROT</name>
<gene>
    <name evidence="1" type="ORF">HFQ13_10565</name>
</gene>
<sequence length="62" mass="6934">MEKRKVSGGLPELRDACRQFDAALRAFVANPMVDRDLAIRAAQMIFELRSFENSIGSLNHVA</sequence>
<dbReference type="AlphaFoldDB" id="A0AAE2YRG9"/>
<evidence type="ECO:0000313" key="2">
    <source>
        <dbReference type="Proteomes" id="UP001197378"/>
    </source>
</evidence>
<accession>A0AAE2YRG9</accession>
<dbReference type="Proteomes" id="UP001197378">
    <property type="component" value="Unassembled WGS sequence"/>
</dbReference>
<protein>
    <submittedName>
        <fullName evidence="1">Iron-containing alcohol dehydrogenase</fullName>
    </submittedName>
</protein>
<proteinExistence type="predicted"/>
<keyword evidence="2" id="KW-1185">Reference proteome</keyword>
<dbReference type="EMBL" id="JAAXYO010000154">
    <property type="protein sequence ID" value="MBU2788633.1"/>
    <property type="molecule type" value="Genomic_DNA"/>
</dbReference>
<reference evidence="1" key="1">
    <citation type="journal article" date="2021" name="ISME J.">
        <title>Genomic evolution of the class Acidithiobacillia: deep-branching Proteobacteria living in extreme acidic conditions.</title>
        <authorList>
            <person name="Moya-Beltran A."/>
            <person name="Beard S."/>
            <person name="Rojas-Villalobos C."/>
            <person name="Issotta F."/>
            <person name="Gallardo Y."/>
            <person name="Ulloa R."/>
            <person name="Giaveno A."/>
            <person name="Degli Esposti M."/>
            <person name="Johnson D.B."/>
            <person name="Quatrini R."/>
        </authorList>
    </citation>
    <scope>NUCLEOTIDE SEQUENCE</scope>
    <source>
        <strain evidence="1">VAN18-1</strain>
    </source>
</reference>
<dbReference type="RefSeq" id="WP_215885688.1">
    <property type="nucleotide sequence ID" value="NZ_JAAXYO010000154.1"/>
</dbReference>
<organism evidence="1 2">
    <name type="scientific">Igneacidithiobacillus copahuensis</name>
    <dbReference type="NCBI Taxonomy" id="2724909"/>
    <lineage>
        <taxon>Bacteria</taxon>
        <taxon>Pseudomonadati</taxon>
        <taxon>Pseudomonadota</taxon>
        <taxon>Acidithiobacillia</taxon>
        <taxon>Acidithiobacillales</taxon>
        <taxon>Acidithiobacillaceae</taxon>
        <taxon>Igneacidithiobacillus</taxon>
    </lineage>
</organism>